<sequence>GQKQHPGPQAVGRDPQTTGTQTPGAWGLTLPQLVEHRASPVTVLPVVRAPILKRKALVWAVRILTEYWGATGFWLSTQGTGCWSF</sequence>
<feature type="region of interest" description="Disordered" evidence="1">
    <location>
        <begin position="1"/>
        <end position="26"/>
    </location>
</feature>
<proteinExistence type="predicted"/>
<organism evidence="2 3">
    <name type="scientific">Sus scrofa</name>
    <name type="common">Pig</name>
    <dbReference type="NCBI Taxonomy" id="9823"/>
    <lineage>
        <taxon>Eukaryota</taxon>
        <taxon>Metazoa</taxon>
        <taxon>Chordata</taxon>
        <taxon>Craniata</taxon>
        <taxon>Vertebrata</taxon>
        <taxon>Euteleostomi</taxon>
        <taxon>Mammalia</taxon>
        <taxon>Eutheria</taxon>
        <taxon>Laurasiatheria</taxon>
        <taxon>Artiodactyla</taxon>
        <taxon>Suina</taxon>
        <taxon>Suidae</taxon>
        <taxon>Sus</taxon>
    </lineage>
</organism>
<dbReference type="Ensembl" id="ENSSSCT00000088078.1">
    <property type="protein sequence ID" value="ENSSSCP00000080487.1"/>
    <property type="gene ID" value="ENSSSCG00000041479.1"/>
</dbReference>
<name>A0A8W4FLX5_PIG</name>
<keyword evidence="3" id="KW-1185">Reference proteome</keyword>
<evidence type="ECO:0000313" key="3">
    <source>
        <dbReference type="Proteomes" id="UP000008227"/>
    </source>
</evidence>
<reference evidence="2" key="1">
    <citation type="journal article" date="2020" name="Gigascience">
        <title>An improved pig reference genome sequence to enable pig genetics and genomics research.</title>
        <authorList>
            <person name="Warr A."/>
            <person name="Affara N."/>
            <person name="Aken B."/>
            <person name="Beiki H."/>
            <person name="Bickhart D.M."/>
            <person name="Billis K."/>
            <person name="Chow W."/>
            <person name="Eory L."/>
            <person name="Finlayson H.A."/>
            <person name="Flicek P."/>
            <person name="Giron C.G."/>
            <person name="Griffin D.K."/>
            <person name="Hall R."/>
            <person name="Hannum G."/>
            <person name="Hourlier T."/>
            <person name="Howe K."/>
            <person name="Hume D.A."/>
            <person name="Izuogu O."/>
            <person name="Kim K."/>
            <person name="Koren S."/>
            <person name="Liu H."/>
            <person name="Manchanda N."/>
            <person name="Martin F.J."/>
            <person name="Nonneman D.J."/>
            <person name="O'Connor R.E."/>
            <person name="Phillippy A.M."/>
            <person name="Rohrer G.A."/>
            <person name="Rosen B.D."/>
            <person name="Rund L.A."/>
            <person name="Sargent C.A."/>
            <person name="Schook L.B."/>
            <person name="Schroeder S.G."/>
            <person name="Schwartz A.S."/>
            <person name="Skinner B.M."/>
            <person name="Talbot R."/>
            <person name="Tseng E."/>
            <person name="Tuggle C.K."/>
            <person name="Watson M."/>
            <person name="Smith T.P.L."/>
            <person name="Archibald A.L."/>
        </authorList>
    </citation>
    <scope>NUCLEOTIDE SEQUENCE [LARGE SCALE GENOMIC DNA]</scope>
    <source>
        <strain evidence="2">Duroc</strain>
    </source>
</reference>
<protein>
    <submittedName>
        <fullName evidence="2">Uncharacterized protein</fullName>
    </submittedName>
</protein>
<reference evidence="2" key="3">
    <citation type="submission" date="2025-09" db="UniProtKB">
        <authorList>
            <consortium name="Ensembl"/>
        </authorList>
    </citation>
    <scope>IDENTIFICATION</scope>
</reference>
<accession>A0A8W4FLX5</accession>
<evidence type="ECO:0000256" key="1">
    <source>
        <dbReference type="SAM" id="MobiDB-lite"/>
    </source>
</evidence>
<dbReference type="Proteomes" id="UP000008227">
    <property type="component" value="Chromosome 1"/>
</dbReference>
<dbReference type="AlphaFoldDB" id="A0A8W4FLX5"/>
<evidence type="ECO:0000313" key="2">
    <source>
        <dbReference type="Ensembl" id="ENSSSCP00000080487.1"/>
    </source>
</evidence>
<reference evidence="2" key="2">
    <citation type="submission" date="2025-08" db="UniProtKB">
        <authorList>
            <consortium name="Ensembl"/>
        </authorList>
    </citation>
    <scope>IDENTIFICATION</scope>
</reference>